<dbReference type="InterPro" id="IPR036388">
    <property type="entry name" value="WH-like_DNA-bd_sf"/>
</dbReference>
<dbReference type="SMART" id="SM00421">
    <property type="entry name" value="HTH_LUXR"/>
    <property type="match status" value="1"/>
</dbReference>
<dbReference type="EMBL" id="JASJUS010000094">
    <property type="protein sequence ID" value="MDL2082218.1"/>
    <property type="molecule type" value="Genomic_DNA"/>
</dbReference>
<evidence type="ECO:0000313" key="4">
    <source>
        <dbReference type="Proteomes" id="UP001241926"/>
    </source>
</evidence>
<keyword evidence="4" id="KW-1185">Reference proteome</keyword>
<dbReference type="Proteomes" id="UP001241926">
    <property type="component" value="Unassembled WGS sequence"/>
</dbReference>
<feature type="domain" description="HTH luxR-type" evidence="2">
    <location>
        <begin position="183"/>
        <end position="233"/>
    </location>
</feature>
<sequence>MIRRVDMGAVRDILREASLALKGHGVVRVAWCGSADSEFSELCSEDIVGTGRELRLLWHREAARSAAGRHLLRRLLDAGAVVRFASAPPPNMIMLGGETGVVRTEGRPGERRALLFQHAEVVEPFRRMYSALWEQAAASPAPAAPPLPSAPPPPPPPAAPPGFGPTAERHSGALSRITADAVQSQVLRLLCSGVKDEAAARQMGVCVRTYRRYVARILKSLDVTSRFQAGIRAAELGLVAHSTS</sequence>
<accession>A0ABT7JBG5</accession>
<dbReference type="InterPro" id="IPR016032">
    <property type="entry name" value="Sig_transdc_resp-reg_C-effctor"/>
</dbReference>
<evidence type="ECO:0000313" key="3">
    <source>
        <dbReference type="EMBL" id="MDL2082218.1"/>
    </source>
</evidence>
<dbReference type="InterPro" id="IPR000792">
    <property type="entry name" value="Tscrpt_reg_LuxR_C"/>
</dbReference>
<dbReference type="RefSeq" id="WP_141689515.1">
    <property type="nucleotide sequence ID" value="NZ_JASJUS010000094.1"/>
</dbReference>
<evidence type="ECO:0000256" key="1">
    <source>
        <dbReference type="SAM" id="MobiDB-lite"/>
    </source>
</evidence>
<reference evidence="3 4" key="1">
    <citation type="submission" date="2023-05" db="EMBL/GenBank/DDBJ databases">
        <title>Streptomyces fuscus sp. nov., a brown-black pigment producing actinomyces isolated from dry sand of Sea duck farm.</title>
        <authorList>
            <person name="Xie J."/>
            <person name="Shen N."/>
        </authorList>
    </citation>
    <scope>NUCLEOTIDE SEQUENCE [LARGE SCALE GENOMIC DNA]</scope>
    <source>
        <strain evidence="3 4">GXMU-J15</strain>
    </source>
</reference>
<protein>
    <submittedName>
        <fullName evidence="3">Response regulator transcription factor</fullName>
    </submittedName>
</protein>
<comment type="caution">
    <text evidence="3">The sequence shown here is derived from an EMBL/GenBank/DDBJ whole genome shotgun (WGS) entry which is preliminary data.</text>
</comment>
<feature type="compositionally biased region" description="Pro residues" evidence="1">
    <location>
        <begin position="142"/>
        <end position="163"/>
    </location>
</feature>
<dbReference type="Gene3D" id="1.10.10.10">
    <property type="entry name" value="Winged helix-like DNA-binding domain superfamily/Winged helix DNA-binding domain"/>
    <property type="match status" value="1"/>
</dbReference>
<gene>
    <name evidence="3" type="ORF">QNN03_38025</name>
</gene>
<proteinExistence type="predicted"/>
<name>A0ABT7JBG5_9ACTN</name>
<feature type="region of interest" description="Disordered" evidence="1">
    <location>
        <begin position="140"/>
        <end position="172"/>
    </location>
</feature>
<organism evidence="3 4">
    <name type="scientific">Streptomyces fuscus</name>
    <dbReference type="NCBI Taxonomy" id="3048495"/>
    <lineage>
        <taxon>Bacteria</taxon>
        <taxon>Bacillati</taxon>
        <taxon>Actinomycetota</taxon>
        <taxon>Actinomycetes</taxon>
        <taxon>Kitasatosporales</taxon>
        <taxon>Streptomycetaceae</taxon>
        <taxon>Streptomyces</taxon>
    </lineage>
</organism>
<evidence type="ECO:0000259" key="2">
    <source>
        <dbReference type="SMART" id="SM00421"/>
    </source>
</evidence>
<dbReference type="SUPFAM" id="SSF46894">
    <property type="entry name" value="C-terminal effector domain of the bipartite response regulators"/>
    <property type="match status" value="1"/>
</dbReference>